<evidence type="ECO:0000313" key="3">
    <source>
        <dbReference type="EMBL" id="VDO40787.1"/>
    </source>
</evidence>
<evidence type="ECO:0000256" key="1">
    <source>
        <dbReference type="SAM" id="SignalP"/>
    </source>
</evidence>
<dbReference type="InterPro" id="IPR036691">
    <property type="entry name" value="Endo/exonu/phosph_ase_sf"/>
</dbReference>
<sequence>MRLTIFVAVISCLSISEAQRLKVMTFNIWNSGSHVENGLRKIAKHILLVDPDIVGLQEVQRPDVLPSLLGWMGKPWMGVAGDDSYPDVAILTKHEMLGQSFAKTNRSITVKIQLPTGQVISFWTAHLDYKSFGPYAANNKMVTSLDQILAGEKPLTRAASSVKGRAQNMVEISEHPQMIEALNKSDEVPVILTGDFNCPSHIDWTRETMTKHGNWMVEWPATKIAENMGLKDSFREVFPNVTTVPGYTWSTVNKFLPEWEFNIPEPQDRIDFIYYKGSARPVRSFLYAGYEPLRPMPFHRHNDYPSDHFALITEFELLSPPICTPCK</sequence>
<accession>A0A158QNL3</accession>
<evidence type="ECO:0000313" key="4">
    <source>
        <dbReference type="Proteomes" id="UP000268014"/>
    </source>
</evidence>
<feature type="signal peptide" evidence="1">
    <location>
        <begin position="1"/>
        <end position="18"/>
    </location>
</feature>
<dbReference type="SUPFAM" id="SSF56219">
    <property type="entry name" value="DNase I-like"/>
    <property type="match status" value="1"/>
</dbReference>
<dbReference type="OMA" id="YTAHLDY"/>
<keyword evidence="4" id="KW-1185">Reference proteome</keyword>
<feature type="chain" id="PRO_5043135552" evidence="1">
    <location>
        <begin position="19"/>
        <end position="327"/>
    </location>
</feature>
<dbReference type="InterPro" id="IPR005135">
    <property type="entry name" value="Endo/exonuclease/phosphatase"/>
</dbReference>
<keyword evidence="1" id="KW-0732">Signal</keyword>
<dbReference type="Pfam" id="PF03372">
    <property type="entry name" value="Exo_endo_phos"/>
    <property type="match status" value="1"/>
</dbReference>
<dbReference type="Gene3D" id="3.60.10.10">
    <property type="entry name" value="Endonuclease/exonuclease/phosphatase"/>
    <property type="match status" value="1"/>
</dbReference>
<evidence type="ECO:0000313" key="5">
    <source>
        <dbReference type="WBParaSite" id="HPLM_0001066901-mRNA-1"/>
    </source>
</evidence>
<dbReference type="AlphaFoldDB" id="A0A158QNL3"/>
<dbReference type="PANTHER" id="PTHR41349:SF1">
    <property type="entry name" value="PROTEIN CBG08683"/>
    <property type="match status" value="1"/>
</dbReference>
<dbReference type="OrthoDB" id="276515at2759"/>
<reference evidence="5" key="1">
    <citation type="submission" date="2016-04" db="UniProtKB">
        <authorList>
            <consortium name="WormBaseParasite"/>
        </authorList>
    </citation>
    <scope>IDENTIFICATION</scope>
</reference>
<dbReference type="GO" id="GO:0003824">
    <property type="term" value="F:catalytic activity"/>
    <property type="evidence" value="ECO:0007669"/>
    <property type="project" value="InterPro"/>
</dbReference>
<dbReference type="PANTHER" id="PTHR41349">
    <property type="match status" value="1"/>
</dbReference>
<gene>
    <name evidence="3" type="ORF">HPLM_LOCUS10661</name>
</gene>
<proteinExistence type="predicted"/>
<protein>
    <submittedName>
        <fullName evidence="5">Endo/exonuclease/phosphatase domain-containing protein</fullName>
    </submittedName>
</protein>
<evidence type="ECO:0000259" key="2">
    <source>
        <dbReference type="Pfam" id="PF03372"/>
    </source>
</evidence>
<dbReference type="Proteomes" id="UP000268014">
    <property type="component" value="Unassembled WGS sequence"/>
</dbReference>
<reference evidence="3 4" key="2">
    <citation type="submission" date="2018-11" db="EMBL/GenBank/DDBJ databases">
        <authorList>
            <consortium name="Pathogen Informatics"/>
        </authorList>
    </citation>
    <scope>NUCLEOTIDE SEQUENCE [LARGE SCALE GENOMIC DNA]</scope>
    <source>
        <strain evidence="3 4">MHpl1</strain>
    </source>
</reference>
<dbReference type="STRING" id="6290.A0A158QNL3"/>
<dbReference type="WBParaSite" id="HPLM_0001066901-mRNA-1">
    <property type="protein sequence ID" value="HPLM_0001066901-mRNA-1"/>
    <property type="gene ID" value="HPLM_0001066901"/>
</dbReference>
<name>A0A158QNL3_HAEPC</name>
<feature type="domain" description="Endonuclease/exonuclease/phosphatase" evidence="2">
    <location>
        <begin position="24"/>
        <end position="308"/>
    </location>
</feature>
<organism evidence="5">
    <name type="scientific">Haemonchus placei</name>
    <name type="common">Barber's pole worm</name>
    <dbReference type="NCBI Taxonomy" id="6290"/>
    <lineage>
        <taxon>Eukaryota</taxon>
        <taxon>Metazoa</taxon>
        <taxon>Ecdysozoa</taxon>
        <taxon>Nematoda</taxon>
        <taxon>Chromadorea</taxon>
        <taxon>Rhabditida</taxon>
        <taxon>Rhabditina</taxon>
        <taxon>Rhabditomorpha</taxon>
        <taxon>Strongyloidea</taxon>
        <taxon>Trichostrongylidae</taxon>
        <taxon>Haemonchus</taxon>
    </lineage>
</organism>
<dbReference type="EMBL" id="UZAF01017352">
    <property type="protein sequence ID" value="VDO40787.1"/>
    <property type="molecule type" value="Genomic_DNA"/>
</dbReference>